<dbReference type="AlphaFoldDB" id="A0A6H2C719"/>
<dbReference type="RefSeq" id="WP_168697215.1">
    <property type="nucleotide sequence ID" value="NZ_CP051206.1"/>
</dbReference>
<evidence type="ECO:0000313" key="1">
    <source>
        <dbReference type="EMBL" id="QJB46739.1"/>
    </source>
</evidence>
<dbReference type="Pfam" id="PF08889">
    <property type="entry name" value="WbqC"/>
    <property type="match status" value="1"/>
</dbReference>
<dbReference type="InterPro" id="IPR014985">
    <property type="entry name" value="WbqC"/>
</dbReference>
<dbReference type="EMBL" id="CP051206">
    <property type="protein sequence ID" value="QJB46739.1"/>
    <property type="molecule type" value="Genomic_DNA"/>
</dbReference>
<protein>
    <submittedName>
        <fullName evidence="1">WbqC family protein</fullName>
    </submittedName>
</protein>
<accession>A0A6H2C719</accession>
<gene>
    <name evidence="1" type="ORF">HGD76_23710</name>
</gene>
<organism evidence="1 2">
    <name type="scientific">Dolichospermum flos-aquae CCAP 1403/13F</name>
    <dbReference type="NCBI Taxonomy" id="315271"/>
    <lineage>
        <taxon>Bacteria</taxon>
        <taxon>Bacillati</taxon>
        <taxon>Cyanobacteriota</taxon>
        <taxon>Cyanophyceae</taxon>
        <taxon>Nostocales</taxon>
        <taxon>Aphanizomenonaceae</taxon>
        <taxon>Dolichospermum</taxon>
    </lineage>
</organism>
<dbReference type="Proteomes" id="UP000502433">
    <property type="component" value="Chromosome"/>
</dbReference>
<reference evidence="1 2" key="1">
    <citation type="submission" date="2020-04" db="EMBL/GenBank/DDBJ databases">
        <title>Genome-Wide Identification of 5-Methylcytosine Sites in Bacterial Genomes By High-Throughput Sequencing of MspJI Restriction Fragments.</title>
        <authorList>
            <person name="Wu V."/>
        </authorList>
    </citation>
    <scope>NUCLEOTIDE SEQUENCE [LARGE SCALE GENOMIC DNA]</scope>
    <source>
        <strain evidence="1 2">CCAP 1403/13f</strain>
    </source>
</reference>
<dbReference type="KEGG" id="dfs:HGD76_23710"/>
<reference evidence="1 2" key="2">
    <citation type="submission" date="2020-04" db="EMBL/GenBank/DDBJ databases">
        <authorList>
            <person name="Fomenkov A."/>
            <person name="Anton B.P."/>
            <person name="Roberts R.J."/>
        </authorList>
    </citation>
    <scope>NUCLEOTIDE SEQUENCE [LARGE SCALE GENOMIC DNA]</scope>
    <source>
        <strain evidence="1 2">CCAP 1403/13f</strain>
    </source>
</reference>
<name>A0A6H2C719_DOLFA</name>
<sequence length="233" mass="27446">MKLAIMQPYLFPYFGYFQLINTVDKFIIYDDVQYIKGGWINRNRILLNTQAHLFTFSIKNDSTFLNINQRYFTNKLDKEKEKLFKIVDSAYSKAPFYSNTKKLLECILLTDELNISDMITQSLILICNYLDIGTQFYISSEIDKDNTLKGEERVIAINKCLDSKHYINSIGGETLYSKDVFKENGITLSFIKPKLVEYKQFKNQFVPWLSIIDVLMFNSVEKTREMLQEYELI</sequence>
<evidence type="ECO:0000313" key="2">
    <source>
        <dbReference type="Proteomes" id="UP000502433"/>
    </source>
</evidence>
<proteinExistence type="predicted"/>